<evidence type="ECO:0000256" key="3">
    <source>
        <dbReference type="ARBA" id="ARBA00011959"/>
    </source>
</evidence>
<dbReference type="Gene3D" id="3.40.50.1360">
    <property type="match status" value="1"/>
</dbReference>
<evidence type="ECO:0000256" key="1">
    <source>
        <dbReference type="ARBA" id="ARBA00004988"/>
    </source>
</evidence>
<dbReference type="EC" id="5.3.1.6" evidence="3"/>
<dbReference type="GO" id="GO:0009052">
    <property type="term" value="P:pentose-phosphate shunt, non-oxidative branch"/>
    <property type="evidence" value="ECO:0007669"/>
    <property type="project" value="InterPro"/>
</dbReference>
<protein>
    <recommendedName>
        <fullName evidence="3">ribose-5-phosphate isomerase</fullName>
        <ecNumber evidence="3">5.3.1.6</ecNumber>
    </recommendedName>
    <alternativeName>
        <fullName evidence="5">Phosphoriboisomerase</fullName>
    </alternativeName>
</protein>
<comment type="pathway">
    <text evidence="1">Carbohydrate degradation; pentose phosphate pathway; D-ribose 5-phosphate from D-ribulose 5-phosphate (non-oxidative stage): step 1/1.</text>
</comment>
<keyword evidence="4" id="KW-0413">Isomerase</keyword>
<accession>A0AAD7PC84</accession>
<organism evidence="7 8">
    <name type="scientific">Quillaja saponaria</name>
    <name type="common">Soap bark tree</name>
    <dbReference type="NCBI Taxonomy" id="32244"/>
    <lineage>
        <taxon>Eukaryota</taxon>
        <taxon>Viridiplantae</taxon>
        <taxon>Streptophyta</taxon>
        <taxon>Embryophyta</taxon>
        <taxon>Tracheophyta</taxon>
        <taxon>Spermatophyta</taxon>
        <taxon>Magnoliopsida</taxon>
        <taxon>eudicotyledons</taxon>
        <taxon>Gunneridae</taxon>
        <taxon>Pentapetalae</taxon>
        <taxon>rosids</taxon>
        <taxon>fabids</taxon>
        <taxon>Fabales</taxon>
        <taxon>Quillajaceae</taxon>
        <taxon>Quillaja</taxon>
    </lineage>
</organism>
<dbReference type="InterPro" id="IPR004788">
    <property type="entry name" value="Ribose5P_isomerase_type_A"/>
</dbReference>
<sequence length="412" mass="45532">MDGDHIVNVTLERDKELSTCYRERLDGEKVDNINEKEVVLGDNKIEPPHAGMVFASQEEVRDYYCKYTLQEGFGIYRRSSRNDDDGKLKYFTLSCSRDGKRVSISNSKSPWRQAPKTDCKAKLNVSIGSDGRIYVCHIILDHNHELSTGKIHSNSCKKSSGPRMKKRSEVKDQGITKVGQESHLLVEENTPIGENGQNLLANGDKDLLCSAANSIQWMKICPVLRAAPEISNNFQDASKHSLAREAVGLVKSGMRGKEIVAVGANYQSRFVAWQFGMTTVDLNDVNNIDIAFDGADEVDFNKNLLKHGGAAHTVQKVVYSMADSCVILAEDMQVVHRLGSKSLVSVEVLPVAVSPVLKRLVALGGGLIHSHYCAGLMHPHGSVDTSKIPNGHRLDHFEATTWLYQKSIACLK</sequence>
<dbReference type="InterPro" id="IPR037171">
    <property type="entry name" value="NagB/RpiA_transferase-like"/>
</dbReference>
<reference evidence="7" key="1">
    <citation type="journal article" date="2023" name="Science">
        <title>Elucidation of the pathway for biosynthesis of saponin adjuvants from the soapbark tree.</title>
        <authorList>
            <person name="Reed J."/>
            <person name="Orme A."/>
            <person name="El-Demerdash A."/>
            <person name="Owen C."/>
            <person name="Martin L.B.B."/>
            <person name="Misra R.C."/>
            <person name="Kikuchi S."/>
            <person name="Rejzek M."/>
            <person name="Martin A.C."/>
            <person name="Harkess A."/>
            <person name="Leebens-Mack J."/>
            <person name="Louveau T."/>
            <person name="Stephenson M.J."/>
            <person name="Osbourn A."/>
        </authorList>
    </citation>
    <scope>NUCLEOTIDE SEQUENCE</scope>
    <source>
        <strain evidence="7">S10</strain>
    </source>
</reference>
<feature type="domain" description="FAR1" evidence="6">
    <location>
        <begin position="62"/>
        <end position="147"/>
    </location>
</feature>
<keyword evidence="8" id="KW-1185">Reference proteome</keyword>
<evidence type="ECO:0000313" key="8">
    <source>
        <dbReference type="Proteomes" id="UP001163823"/>
    </source>
</evidence>
<dbReference type="Pfam" id="PF03101">
    <property type="entry name" value="FAR1"/>
    <property type="match status" value="1"/>
</dbReference>
<evidence type="ECO:0000259" key="6">
    <source>
        <dbReference type="Pfam" id="PF03101"/>
    </source>
</evidence>
<dbReference type="SUPFAM" id="SSF100950">
    <property type="entry name" value="NagB/RpiA/CoA transferase-like"/>
    <property type="match status" value="1"/>
</dbReference>
<dbReference type="EMBL" id="JARAOO010000012">
    <property type="protein sequence ID" value="KAJ7949827.1"/>
    <property type="molecule type" value="Genomic_DNA"/>
</dbReference>
<evidence type="ECO:0000256" key="2">
    <source>
        <dbReference type="ARBA" id="ARBA00008088"/>
    </source>
</evidence>
<evidence type="ECO:0000313" key="7">
    <source>
        <dbReference type="EMBL" id="KAJ7949827.1"/>
    </source>
</evidence>
<evidence type="ECO:0000256" key="4">
    <source>
        <dbReference type="ARBA" id="ARBA00023235"/>
    </source>
</evidence>
<dbReference type="AlphaFoldDB" id="A0AAD7PC84"/>
<dbReference type="GO" id="GO:0004751">
    <property type="term" value="F:ribose-5-phosphate isomerase activity"/>
    <property type="evidence" value="ECO:0007669"/>
    <property type="project" value="UniProtKB-EC"/>
</dbReference>
<dbReference type="Proteomes" id="UP001163823">
    <property type="component" value="Chromosome 12"/>
</dbReference>
<dbReference type="InterPro" id="IPR004330">
    <property type="entry name" value="FAR1_DNA_bnd_dom"/>
</dbReference>
<name>A0AAD7PC84_QUISA</name>
<dbReference type="PANTHER" id="PTHR11934:SF0">
    <property type="entry name" value="RIBOSE-5-PHOSPHATE ISOMERASE"/>
    <property type="match status" value="1"/>
</dbReference>
<dbReference type="GO" id="GO:0006014">
    <property type="term" value="P:D-ribose metabolic process"/>
    <property type="evidence" value="ECO:0007669"/>
    <property type="project" value="TreeGrafter"/>
</dbReference>
<dbReference type="GO" id="GO:0005737">
    <property type="term" value="C:cytoplasm"/>
    <property type="evidence" value="ECO:0007669"/>
    <property type="project" value="TreeGrafter"/>
</dbReference>
<proteinExistence type="inferred from homology"/>
<comment type="similarity">
    <text evidence="2">Belongs to the ribose 5-phosphate isomerase family.</text>
</comment>
<comment type="caution">
    <text evidence="7">The sequence shown here is derived from an EMBL/GenBank/DDBJ whole genome shotgun (WGS) entry which is preliminary data.</text>
</comment>
<evidence type="ECO:0000256" key="5">
    <source>
        <dbReference type="ARBA" id="ARBA00029734"/>
    </source>
</evidence>
<dbReference type="PANTHER" id="PTHR11934">
    <property type="entry name" value="RIBOSE-5-PHOSPHATE ISOMERASE"/>
    <property type="match status" value="1"/>
</dbReference>
<dbReference type="Pfam" id="PF06026">
    <property type="entry name" value="Rib_5-P_isom_A"/>
    <property type="match status" value="1"/>
</dbReference>
<gene>
    <name evidence="7" type="ORF">O6P43_030123</name>
</gene>